<dbReference type="EMBL" id="LDJX01000001">
    <property type="protein sequence ID" value="KPM33208.1"/>
    <property type="molecule type" value="Genomic_DNA"/>
</dbReference>
<dbReference type="Pfam" id="PF01266">
    <property type="entry name" value="DAO"/>
    <property type="match status" value="1"/>
</dbReference>
<dbReference type="Gene3D" id="3.50.50.60">
    <property type="entry name" value="FAD/NAD(P)-binding domain"/>
    <property type="match status" value="1"/>
</dbReference>
<dbReference type="GO" id="GO:0005737">
    <property type="term" value="C:cytoplasm"/>
    <property type="evidence" value="ECO:0007669"/>
    <property type="project" value="TreeGrafter"/>
</dbReference>
<sequence>MDSGASYVNAGYLTPSHIIPMAQPGMISMGLKYMFNASSPFYMKPRWDIDFFKWALAFKKSSTTAHVDKAIPVIKELNILSRELFMDIKASKDLGDFHLERKGLLMVYQTNKERDHELMVAERAKFLGLDVKELDVQALKRIEPKVEFNAKGAIHYECDAHSTPNLFMERMKAYLIEQGVSILKGQEVVAIDPGKHAIVKTSDAEYKAEAIVLAAGSWSSKLTKKLGLKMLLEAGKGYNINSHQETGITMPAILMEAKMAVTPMRSYTRFAGTMEFSGINHHIRKERVNAIANGAESFYRGLKITAAEKEGAQCGLRPVSPDGLPYVGKISRSQNIIIATGHAMMGWSLGPVTGKIVSDLLSDSTPIMDVSPFCPERKF</sequence>
<evidence type="ECO:0000313" key="4">
    <source>
        <dbReference type="Proteomes" id="UP000050280"/>
    </source>
</evidence>
<name>A0A0P7AYA0_9FLAO</name>
<dbReference type="PATRIC" id="fig|1300341.3.peg.110"/>
<dbReference type="InterPro" id="IPR036188">
    <property type="entry name" value="FAD/NAD-bd_sf"/>
</dbReference>
<organism evidence="3 4">
    <name type="scientific">Croceitalea dokdonensis DOKDO 023</name>
    <dbReference type="NCBI Taxonomy" id="1300341"/>
    <lineage>
        <taxon>Bacteria</taxon>
        <taxon>Pseudomonadati</taxon>
        <taxon>Bacteroidota</taxon>
        <taxon>Flavobacteriia</taxon>
        <taxon>Flavobacteriales</taxon>
        <taxon>Flavobacteriaceae</taxon>
        <taxon>Croceitalea</taxon>
    </lineage>
</organism>
<evidence type="ECO:0000313" key="3">
    <source>
        <dbReference type="EMBL" id="KPM33208.1"/>
    </source>
</evidence>
<dbReference type="GO" id="GO:0016491">
    <property type="term" value="F:oxidoreductase activity"/>
    <property type="evidence" value="ECO:0007669"/>
    <property type="project" value="UniProtKB-KW"/>
</dbReference>
<accession>A0A0P7AYA0</accession>
<reference evidence="3 4" key="1">
    <citation type="submission" date="2015-09" db="EMBL/GenBank/DDBJ databases">
        <title>Genome sequence of the marine flavobacterium Croceitalea dokdonensis DOKDO 023 that contains proton- and sodium-pumping rhodopsins.</title>
        <authorList>
            <person name="Kwon S.-K."/>
            <person name="Lee H.K."/>
            <person name="Kwak M.-J."/>
            <person name="Kim J.F."/>
        </authorList>
    </citation>
    <scope>NUCLEOTIDE SEQUENCE [LARGE SCALE GENOMIC DNA]</scope>
    <source>
        <strain evidence="3 4">DOKDO 023</strain>
    </source>
</reference>
<gene>
    <name evidence="3" type="ORF">I595_111</name>
</gene>
<dbReference type="PANTHER" id="PTHR13847">
    <property type="entry name" value="SARCOSINE DEHYDROGENASE-RELATED"/>
    <property type="match status" value="1"/>
</dbReference>
<protein>
    <submittedName>
        <fullName evidence="3">D-amino acid dehydrogenase</fullName>
    </submittedName>
</protein>
<dbReference type="SUPFAM" id="SSF54373">
    <property type="entry name" value="FAD-linked reductases, C-terminal domain"/>
    <property type="match status" value="1"/>
</dbReference>
<proteinExistence type="predicted"/>
<dbReference type="Gene3D" id="3.30.9.10">
    <property type="entry name" value="D-Amino Acid Oxidase, subunit A, domain 2"/>
    <property type="match status" value="1"/>
</dbReference>
<evidence type="ECO:0000259" key="2">
    <source>
        <dbReference type="Pfam" id="PF01266"/>
    </source>
</evidence>
<dbReference type="AlphaFoldDB" id="A0A0P7AYA0"/>
<keyword evidence="1" id="KW-0560">Oxidoreductase</keyword>
<comment type="caution">
    <text evidence="3">The sequence shown here is derived from an EMBL/GenBank/DDBJ whole genome shotgun (WGS) entry which is preliminary data.</text>
</comment>
<dbReference type="InterPro" id="IPR006076">
    <property type="entry name" value="FAD-dep_OxRdtase"/>
</dbReference>
<dbReference type="SUPFAM" id="SSF51905">
    <property type="entry name" value="FAD/NAD(P)-binding domain"/>
    <property type="match status" value="1"/>
</dbReference>
<dbReference type="Proteomes" id="UP000050280">
    <property type="component" value="Unassembled WGS sequence"/>
</dbReference>
<evidence type="ECO:0000256" key="1">
    <source>
        <dbReference type="ARBA" id="ARBA00023002"/>
    </source>
</evidence>
<dbReference type="PANTHER" id="PTHR13847:SF289">
    <property type="entry name" value="GLYCINE OXIDASE"/>
    <property type="match status" value="1"/>
</dbReference>
<feature type="domain" description="FAD dependent oxidoreductase" evidence="2">
    <location>
        <begin position="3"/>
        <end position="360"/>
    </location>
</feature>
<dbReference type="STRING" id="1300341.I595_111"/>
<keyword evidence="4" id="KW-1185">Reference proteome</keyword>